<keyword evidence="6" id="KW-1185">Reference proteome</keyword>
<evidence type="ECO:0000313" key="5">
    <source>
        <dbReference type="EMBL" id="TRZ24314.1"/>
    </source>
</evidence>
<dbReference type="AlphaFoldDB" id="A0A8K1GS42"/>
<evidence type="ECO:0008006" key="7">
    <source>
        <dbReference type="Google" id="ProtNLM"/>
    </source>
</evidence>
<comment type="caution">
    <text evidence="5">The sequence shown here is derived from an EMBL/GenBank/DDBJ whole genome shotgun (WGS) entry which is preliminary data.</text>
</comment>
<evidence type="ECO:0000256" key="3">
    <source>
        <dbReference type="SAM" id="MobiDB-lite"/>
    </source>
</evidence>
<keyword evidence="4" id="KW-0732">Signal</keyword>
<dbReference type="PANTHER" id="PTHR43157:SF44">
    <property type="entry name" value="DEHYDROGENASE_REDUCTASE SDR FAMILY MEMBER 13"/>
    <property type="match status" value="1"/>
</dbReference>
<reference evidence="5" key="1">
    <citation type="submission" date="2019-04" db="EMBL/GenBank/DDBJ databases">
        <title>Genome assembly of Zosterops borbonicus 15179.</title>
        <authorList>
            <person name="Leroy T."/>
            <person name="Anselmetti Y."/>
            <person name="Tilak M.-K."/>
            <person name="Nabholz B."/>
        </authorList>
    </citation>
    <scope>NUCLEOTIDE SEQUENCE</scope>
    <source>
        <strain evidence="5">HGM_15179</strain>
        <tissue evidence="5">Muscle</tissue>
    </source>
</reference>
<dbReference type="Pfam" id="PF00106">
    <property type="entry name" value="adh_short"/>
    <property type="match status" value="1"/>
</dbReference>
<organism evidence="5 6">
    <name type="scientific">Zosterops borbonicus</name>
    <dbReference type="NCBI Taxonomy" id="364589"/>
    <lineage>
        <taxon>Eukaryota</taxon>
        <taxon>Metazoa</taxon>
        <taxon>Chordata</taxon>
        <taxon>Craniata</taxon>
        <taxon>Vertebrata</taxon>
        <taxon>Euteleostomi</taxon>
        <taxon>Archelosauria</taxon>
        <taxon>Archosauria</taxon>
        <taxon>Dinosauria</taxon>
        <taxon>Saurischia</taxon>
        <taxon>Theropoda</taxon>
        <taxon>Coelurosauria</taxon>
        <taxon>Aves</taxon>
        <taxon>Neognathae</taxon>
        <taxon>Neoaves</taxon>
        <taxon>Telluraves</taxon>
        <taxon>Australaves</taxon>
        <taxon>Passeriformes</taxon>
        <taxon>Sylvioidea</taxon>
        <taxon>Zosteropidae</taxon>
        <taxon>Zosterops</taxon>
    </lineage>
</organism>
<evidence type="ECO:0000256" key="1">
    <source>
        <dbReference type="ARBA" id="ARBA00006484"/>
    </source>
</evidence>
<dbReference type="Proteomes" id="UP000796761">
    <property type="component" value="Unassembled WGS sequence"/>
</dbReference>
<dbReference type="PRINTS" id="PR00081">
    <property type="entry name" value="GDHRDH"/>
</dbReference>
<dbReference type="InterPro" id="IPR002347">
    <property type="entry name" value="SDR_fam"/>
</dbReference>
<feature type="chain" id="PRO_5035456511" description="Dehydrogenase/reductase SDR family member 13" evidence="4">
    <location>
        <begin position="22"/>
        <end position="340"/>
    </location>
</feature>
<gene>
    <name evidence="5" type="ORF">HGM15179_002762</name>
</gene>
<evidence type="ECO:0000256" key="2">
    <source>
        <dbReference type="ARBA" id="ARBA00023002"/>
    </source>
</evidence>
<dbReference type="EMBL" id="SWJQ01000049">
    <property type="protein sequence ID" value="TRZ24314.1"/>
    <property type="molecule type" value="Genomic_DNA"/>
</dbReference>
<dbReference type="CDD" id="cd05327">
    <property type="entry name" value="retinol-DH_like_SDR_c_like"/>
    <property type="match status" value="1"/>
</dbReference>
<dbReference type="GO" id="GO:0016491">
    <property type="term" value="F:oxidoreductase activity"/>
    <property type="evidence" value="ECO:0007669"/>
    <property type="project" value="UniProtKB-KW"/>
</dbReference>
<name>A0A8K1GS42_9PASS</name>
<protein>
    <recommendedName>
        <fullName evidence="7">Dehydrogenase/reductase SDR family member 13</fullName>
    </recommendedName>
</protein>
<feature type="region of interest" description="Disordered" evidence="3">
    <location>
        <begin position="313"/>
        <end position="340"/>
    </location>
</feature>
<feature type="signal peptide" evidence="4">
    <location>
        <begin position="1"/>
        <end position="21"/>
    </location>
</feature>
<accession>A0A8K1GS42</accession>
<sequence>MGWALLAVGLLMAVYTLLRHGLRSAPRPRARPDLRGRTAIVTGGSSGIGAAAALELARCGARVILATRSARRGEAAASRIRRETGNNEVRFMHLDLASLRSVRAFASTFLRQEPQLHLLINNAGVSAGGTTEDGFSLPFQVNHLGHFLLTQLLLERLRSCAPSRVVIVASSAHCAGRLRPEALGRPPSGLFSTFQDYCDSKLANVLHARELATREQGTQVTCYAVHPGFVNTSLFRHAPLWLKPLLVPVAWLLFLDASEGARAVLDCATQDGLEPLSGRYFTECGPRVPWPAGRDDRLARALWEGSERLLGLGAPGGDREGHHHHHREGQREGSAVPTAQ</sequence>
<keyword evidence="2" id="KW-0560">Oxidoreductase</keyword>
<evidence type="ECO:0000256" key="4">
    <source>
        <dbReference type="SAM" id="SignalP"/>
    </source>
</evidence>
<dbReference type="OrthoDB" id="191139at2759"/>
<dbReference type="Gene3D" id="3.40.50.720">
    <property type="entry name" value="NAD(P)-binding Rossmann-like Domain"/>
    <property type="match status" value="1"/>
</dbReference>
<comment type="similarity">
    <text evidence="1">Belongs to the short-chain dehydrogenases/reductases (SDR) family.</text>
</comment>
<evidence type="ECO:0000313" key="6">
    <source>
        <dbReference type="Proteomes" id="UP000796761"/>
    </source>
</evidence>
<dbReference type="PANTHER" id="PTHR43157">
    <property type="entry name" value="PHOSPHATIDYLINOSITOL-GLYCAN BIOSYNTHESIS CLASS F PROTEIN-RELATED"/>
    <property type="match status" value="1"/>
</dbReference>
<dbReference type="InterPro" id="IPR036291">
    <property type="entry name" value="NAD(P)-bd_dom_sf"/>
</dbReference>
<proteinExistence type="inferred from homology"/>
<dbReference type="SUPFAM" id="SSF51735">
    <property type="entry name" value="NAD(P)-binding Rossmann-fold domains"/>
    <property type="match status" value="1"/>
</dbReference>